<dbReference type="PANTHER" id="PTHR43124:SF3">
    <property type="entry name" value="CHLORAMPHENICOL EFFLUX PUMP RV0191"/>
    <property type="match status" value="1"/>
</dbReference>
<organism evidence="6 7">
    <name type="scientific">Legionella israelensis</name>
    <dbReference type="NCBI Taxonomy" id="454"/>
    <lineage>
        <taxon>Bacteria</taxon>
        <taxon>Pseudomonadati</taxon>
        <taxon>Pseudomonadota</taxon>
        <taxon>Gammaproteobacteria</taxon>
        <taxon>Legionellales</taxon>
        <taxon>Legionellaceae</taxon>
        <taxon>Legionella</taxon>
    </lineage>
</organism>
<dbReference type="RefSeq" id="WP_065236005.1">
    <property type="nucleotide sequence ID" value="NZ_CAAAJA010000010.1"/>
</dbReference>
<dbReference type="InterPro" id="IPR020846">
    <property type="entry name" value="MFS_dom"/>
</dbReference>
<dbReference type="GO" id="GO:0022857">
    <property type="term" value="F:transmembrane transporter activity"/>
    <property type="evidence" value="ECO:0007669"/>
    <property type="project" value="InterPro"/>
</dbReference>
<keyword evidence="4" id="KW-1133">Transmembrane helix</keyword>
<dbReference type="PROSITE" id="PS50850">
    <property type="entry name" value="MFS"/>
    <property type="match status" value="1"/>
</dbReference>
<name>A0A0W0VHA5_9GAMM</name>
<evidence type="ECO:0000313" key="7">
    <source>
        <dbReference type="Proteomes" id="UP000054761"/>
    </source>
</evidence>
<gene>
    <name evidence="6" type="ORF">Lisr_2049</name>
</gene>
<protein>
    <submittedName>
        <fullName evidence="6">Multidrug resistance protein D</fullName>
    </submittedName>
</protein>
<evidence type="ECO:0000256" key="3">
    <source>
        <dbReference type="ARBA" id="ARBA00022692"/>
    </source>
</evidence>
<keyword evidence="3" id="KW-0812">Transmembrane</keyword>
<sequence length="389" mass="43689">MQNRKTPFIFIASLSGFALLTFDLYQPALPYITHLFHTTHSIGQLTLSLYLFIFGLSQLLWGPLVDHFGRQKCLPISLTLFLIGTLICIFAINIGMLITGRIIQGLSVCCANIVAFSSTRDYEDSTIRARAISHISMAISISPIFAPLIGAILFVHFGWQSNFISMALIALTFLILSQHILHESPYWESRKNDFALRTLFSYYRNVIKHPQLWKGIVIITGSYSSFMIFTLNVAYLVIDELHFSPSQFAFLFAANGLIIIVGNYLGIQLREIYPLKWNMRLGIIIHMLGGLSMLCLMAWRGLSIYALLPSVIITLGIVLTNPPTLSLMLTDFKKNPASAMAIINTSRMSISAVFSIIIGSLISYHLCFLPLTIILIAFLCLMFSFSWIH</sequence>
<accession>A0A0W0VHA5</accession>
<dbReference type="Pfam" id="PF07690">
    <property type="entry name" value="MFS_1"/>
    <property type="match status" value="1"/>
</dbReference>
<dbReference type="GO" id="GO:0005886">
    <property type="term" value="C:plasma membrane"/>
    <property type="evidence" value="ECO:0007669"/>
    <property type="project" value="UniProtKB-SubCell"/>
</dbReference>
<keyword evidence="5" id="KW-0472">Membrane</keyword>
<evidence type="ECO:0000256" key="4">
    <source>
        <dbReference type="ARBA" id="ARBA00022989"/>
    </source>
</evidence>
<keyword evidence="2" id="KW-1003">Cell membrane</keyword>
<dbReference type="AlphaFoldDB" id="A0A0W0VHA5"/>
<evidence type="ECO:0000256" key="2">
    <source>
        <dbReference type="ARBA" id="ARBA00022475"/>
    </source>
</evidence>
<comment type="caution">
    <text evidence="6">The sequence shown here is derived from an EMBL/GenBank/DDBJ whole genome shotgun (WGS) entry which is preliminary data.</text>
</comment>
<evidence type="ECO:0000313" key="6">
    <source>
        <dbReference type="EMBL" id="KTD19487.1"/>
    </source>
</evidence>
<comment type="subcellular location">
    <subcellularLocation>
        <location evidence="1">Cell membrane</location>
        <topology evidence="1">Multi-pass membrane protein</topology>
    </subcellularLocation>
</comment>
<dbReference type="InterPro" id="IPR011701">
    <property type="entry name" value="MFS"/>
</dbReference>
<dbReference type="PATRIC" id="fig|454.4.peg.2231"/>
<keyword evidence="7" id="KW-1185">Reference proteome</keyword>
<dbReference type="InterPro" id="IPR036259">
    <property type="entry name" value="MFS_trans_sf"/>
</dbReference>
<dbReference type="Proteomes" id="UP000054761">
    <property type="component" value="Unassembled WGS sequence"/>
</dbReference>
<dbReference type="EMBL" id="LNYH01000112">
    <property type="protein sequence ID" value="KTD19487.1"/>
    <property type="molecule type" value="Genomic_DNA"/>
</dbReference>
<dbReference type="OrthoDB" id="9814303at2"/>
<proteinExistence type="predicted"/>
<dbReference type="Gene3D" id="1.20.1720.10">
    <property type="entry name" value="Multidrug resistance protein D"/>
    <property type="match status" value="1"/>
</dbReference>
<dbReference type="SUPFAM" id="SSF103473">
    <property type="entry name" value="MFS general substrate transporter"/>
    <property type="match status" value="1"/>
</dbReference>
<dbReference type="InterPro" id="IPR050189">
    <property type="entry name" value="MFS_Efflux_Transporters"/>
</dbReference>
<reference evidence="6 7" key="1">
    <citation type="submission" date="2015-11" db="EMBL/GenBank/DDBJ databases">
        <title>Genomic analysis of 38 Legionella species identifies large and diverse effector repertoires.</title>
        <authorList>
            <person name="Burstein D."/>
            <person name="Amaro F."/>
            <person name="Zusman T."/>
            <person name="Lifshitz Z."/>
            <person name="Cohen O."/>
            <person name="Gilbert J.A."/>
            <person name="Pupko T."/>
            <person name="Shuman H.A."/>
            <person name="Segal G."/>
        </authorList>
    </citation>
    <scope>NUCLEOTIDE SEQUENCE [LARGE SCALE GENOMIC DNA]</scope>
    <source>
        <strain evidence="6 7">Bercovier 4</strain>
    </source>
</reference>
<evidence type="ECO:0000256" key="5">
    <source>
        <dbReference type="ARBA" id="ARBA00023136"/>
    </source>
</evidence>
<dbReference type="PANTHER" id="PTHR43124">
    <property type="entry name" value="PURINE EFFLUX PUMP PBUE"/>
    <property type="match status" value="1"/>
</dbReference>
<evidence type="ECO:0000256" key="1">
    <source>
        <dbReference type="ARBA" id="ARBA00004651"/>
    </source>
</evidence>